<dbReference type="InterPro" id="IPR010482">
    <property type="entry name" value="TECPR1-like_DysF"/>
</dbReference>
<dbReference type="GO" id="GO:0005778">
    <property type="term" value="C:peroxisomal membrane"/>
    <property type="evidence" value="ECO:0007669"/>
    <property type="project" value="UniProtKB-SubCell"/>
</dbReference>
<dbReference type="EMBL" id="LLZZ01000117">
    <property type="protein sequence ID" value="KTB04158.1"/>
    <property type="molecule type" value="Genomic_DNA"/>
</dbReference>
<feature type="transmembrane region" description="Helical" evidence="6">
    <location>
        <begin position="55"/>
        <end position="74"/>
    </location>
</feature>
<proteinExistence type="predicted"/>
<protein>
    <submittedName>
        <fullName evidence="7">Peroxisomal membrane protein PEX32</fullName>
    </submittedName>
</protein>
<comment type="subcellular location">
    <subcellularLocation>
        <location evidence="1">Peroxisome membrane</location>
        <topology evidence="1">Multi-pass membrane protein</topology>
    </subcellularLocation>
</comment>
<gene>
    <name evidence="7" type="ORF">AO440_004115</name>
</gene>
<feature type="transmembrane region" description="Helical" evidence="6">
    <location>
        <begin position="156"/>
        <end position="176"/>
    </location>
</feature>
<dbReference type="VEuPathDB" id="FungiDB:B1J91_M06061g"/>
<keyword evidence="2 6" id="KW-0812">Transmembrane</keyword>
<dbReference type="GO" id="GO:0007031">
    <property type="term" value="P:peroxisome organization"/>
    <property type="evidence" value="ECO:0007669"/>
    <property type="project" value="EnsemblFungi"/>
</dbReference>
<dbReference type="InterPro" id="IPR052646">
    <property type="entry name" value="Peroxisomal_PEX28-32"/>
</dbReference>
<feature type="transmembrane region" description="Helical" evidence="6">
    <location>
        <begin position="20"/>
        <end position="43"/>
    </location>
</feature>
<evidence type="ECO:0000313" key="8">
    <source>
        <dbReference type="Proteomes" id="UP000054886"/>
    </source>
</evidence>
<comment type="caution">
    <text evidence="7">The sequence shown here is derived from an EMBL/GenBank/DDBJ whole genome shotgun (WGS) entry which is preliminary data.</text>
</comment>
<dbReference type="AlphaFoldDB" id="A0A0W0CXJ4"/>
<keyword evidence="5" id="KW-0576">Peroxisome</keyword>
<dbReference type="VEuPathDB" id="FungiDB:GVI51_M06017"/>
<evidence type="ECO:0000256" key="4">
    <source>
        <dbReference type="ARBA" id="ARBA00023136"/>
    </source>
</evidence>
<dbReference type="PANTHER" id="PTHR31679">
    <property type="entry name" value="PEROXISOMAL MEMBRANE PROTEIN PEX30-RELATED"/>
    <property type="match status" value="1"/>
</dbReference>
<feature type="transmembrane region" description="Helical" evidence="6">
    <location>
        <begin position="86"/>
        <end position="107"/>
    </location>
</feature>
<dbReference type="InterPro" id="IPR006614">
    <property type="entry name" value="Peroxin/Ferlin"/>
</dbReference>
<dbReference type="SMART" id="SM00693">
    <property type="entry name" value="DysFN"/>
    <property type="match status" value="1"/>
</dbReference>
<dbReference type="VEuPathDB" id="FungiDB:CAGL0M06061g"/>
<sequence>MAYHAKFINSHGQKPSLTLVTPVMLSMSLAKIYPLLIIADAALDNLMWICEDPNLPFLYVVLTYLSLSLYSWSWEYPVAGSQMANIILLWLELSSGVFLLFAASYFISSVYYNISTSEPPTVDDIILNLESLLDKLETLRNEIMFRRWFKKPISKVKMLQIFVRLVLVLTPVHYVLMKVITVHNYSKLLILFALFYHSDWMQVVLRLCWRLLIVRRFYFRVFNYIFGDEYTLLGNNSKFGLKTLNLQHIMHLTSNWYLQIPLPLNAVTKMKENHLLEILLLRYLNKNSKALENDDNIIKEFDSKTTADVVPKENTTDESATTSYNSSKVKIKEIVVFENQRKWKYKGWISKMLPYERPQFTTNCNNKYNDPGAYITESPEQLDLQVPPDWSWIEKEWTVSSWVYSDTDWNVTGTMDSLEGYTRSRIWKRKMFTL</sequence>
<evidence type="ECO:0000256" key="1">
    <source>
        <dbReference type="ARBA" id="ARBA00004585"/>
    </source>
</evidence>
<keyword evidence="4 6" id="KW-0472">Membrane</keyword>
<evidence type="ECO:0000256" key="3">
    <source>
        <dbReference type="ARBA" id="ARBA00022989"/>
    </source>
</evidence>
<evidence type="ECO:0000313" key="7">
    <source>
        <dbReference type="EMBL" id="KTB04158.1"/>
    </source>
</evidence>
<dbReference type="Proteomes" id="UP000054886">
    <property type="component" value="Unassembled WGS sequence"/>
</dbReference>
<keyword evidence="3 6" id="KW-1133">Transmembrane helix</keyword>
<reference evidence="7 8" key="1">
    <citation type="submission" date="2015-10" db="EMBL/GenBank/DDBJ databases">
        <title>Draft genomes sequences of Candida glabrata isolates 1A, 1B, 2A, 2B, 3A and 3B.</title>
        <authorList>
            <person name="Haavelsrud O.E."/>
            <person name="Gaustad P."/>
        </authorList>
    </citation>
    <scope>NUCLEOTIDE SEQUENCE [LARGE SCALE GENOMIC DNA]</scope>
    <source>
        <strain evidence="7">910700640</strain>
    </source>
</reference>
<organism evidence="7 8">
    <name type="scientific">Candida glabrata</name>
    <name type="common">Yeast</name>
    <name type="synonym">Torulopsis glabrata</name>
    <dbReference type="NCBI Taxonomy" id="5478"/>
    <lineage>
        <taxon>Eukaryota</taxon>
        <taxon>Fungi</taxon>
        <taxon>Dikarya</taxon>
        <taxon>Ascomycota</taxon>
        <taxon>Saccharomycotina</taxon>
        <taxon>Saccharomycetes</taxon>
        <taxon>Saccharomycetales</taxon>
        <taxon>Saccharomycetaceae</taxon>
        <taxon>Nakaseomyces</taxon>
    </lineage>
</organism>
<dbReference type="PANTHER" id="PTHR31679:SF3">
    <property type="entry name" value="PEROXISOMAL MEMBRANE PROTEIN PEX32"/>
    <property type="match status" value="1"/>
</dbReference>
<evidence type="ECO:0000256" key="6">
    <source>
        <dbReference type="SAM" id="Phobius"/>
    </source>
</evidence>
<evidence type="ECO:0000256" key="5">
    <source>
        <dbReference type="ARBA" id="ARBA00023140"/>
    </source>
</evidence>
<dbReference type="Pfam" id="PF06398">
    <property type="entry name" value="Pex24p"/>
    <property type="match status" value="1"/>
</dbReference>
<name>A0A0W0CXJ4_CANGB</name>
<dbReference type="VEuPathDB" id="FungiDB:GWK60_M06017"/>
<accession>A0A0W0CXJ4</accession>
<evidence type="ECO:0000256" key="2">
    <source>
        <dbReference type="ARBA" id="ARBA00022692"/>
    </source>
</evidence>